<gene>
    <name evidence="1" type="ORF">METZ01_LOCUS426597</name>
</gene>
<sequence>MNSCHAESFLEISVTASGNDMLNAGSE</sequence>
<protein>
    <submittedName>
        <fullName evidence="1">Uncharacterized protein</fullName>
    </submittedName>
</protein>
<name>A0A382XRX3_9ZZZZ</name>
<reference evidence="1" key="1">
    <citation type="submission" date="2018-05" db="EMBL/GenBank/DDBJ databases">
        <authorList>
            <person name="Lanie J.A."/>
            <person name="Ng W.-L."/>
            <person name="Kazmierczak K.M."/>
            <person name="Andrzejewski T.M."/>
            <person name="Davidsen T.M."/>
            <person name="Wayne K.J."/>
            <person name="Tettelin H."/>
            <person name="Glass J.I."/>
            <person name="Rusch D."/>
            <person name="Podicherti R."/>
            <person name="Tsui H.-C.T."/>
            <person name="Winkler M.E."/>
        </authorList>
    </citation>
    <scope>NUCLEOTIDE SEQUENCE</scope>
</reference>
<proteinExistence type="predicted"/>
<dbReference type="EMBL" id="UINC01169947">
    <property type="protein sequence ID" value="SVD73743.1"/>
    <property type="molecule type" value="Genomic_DNA"/>
</dbReference>
<accession>A0A382XRX3</accession>
<organism evidence="1">
    <name type="scientific">marine metagenome</name>
    <dbReference type="NCBI Taxonomy" id="408172"/>
    <lineage>
        <taxon>unclassified sequences</taxon>
        <taxon>metagenomes</taxon>
        <taxon>ecological metagenomes</taxon>
    </lineage>
</organism>
<evidence type="ECO:0000313" key="1">
    <source>
        <dbReference type="EMBL" id="SVD73743.1"/>
    </source>
</evidence>
<feature type="non-terminal residue" evidence="1">
    <location>
        <position position="27"/>
    </location>
</feature>
<dbReference type="AlphaFoldDB" id="A0A382XRX3"/>